<dbReference type="EMBL" id="CP140153">
    <property type="protein sequence ID" value="WQH16724.1"/>
    <property type="molecule type" value="Genomic_DNA"/>
</dbReference>
<sequence>MPEKLPTEVTPNSKIEVLDPGVTETLNPFRHADRVLLVDGEEVGRMGTRRGRTQLWIGFRRYELRSPGDVSLAEFFSDFFRHFSGRRERMRWHSAGGKRIDMGREADSWKRPTGWFELESGQYTVAARYERRFLTRDLTAQWLCDNQLIARLDSDPHDHRSYEITAVQPMELEPLLLAAHLSFWVLPGRGGGAGGGGAGGGGDGGGGC</sequence>
<dbReference type="RefSeq" id="WP_322521713.1">
    <property type="nucleotide sequence ID" value="NZ_CP140153.1"/>
</dbReference>
<evidence type="ECO:0000313" key="1">
    <source>
        <dbReference type="EMBL" id="WQH16724.1"/>
    </source>
</evidence>
<evidence type="ECO:0008006" key="3">
    <source>
        <dbReference type="Google" id="ProtNLM"/>
    </source>
</evidence>
<reference evidence="1 2" key="1">
    <citation type="submission" date="2023-11" db="EMBL/GenBank/DDBJ databases">
        <title>MicrobeMod: A computational toolkit for identifying prokaryotic methylation and restriction-modification with nanopore sequencing.</title>
        <authorList>
            <person name="Crits-Christoph A."/>
            <person name="Kang S.C."/>
            <person name="Lee H."/>
            <person name="Ostrov N."/>
        </authorList>
    </citation>
    <scope>NUCLEOTIDE SEQUENCE [LARGE SCALE GENOMIC DNA]</scope>
    <source>
        <strain evidence="1 2">ATCC 49870</strain>
    </source>
</reference>
<evidence type="ECO:0000313" key="2">
    <source>
        <dbReference type="Proteomes" id="UP001327459"/>
    </source>
</evidence>
<gene>
    <name evidence="1" type="ORF">SR882_02145</name>
</gene>
<dbReference type="Proteomes" id="UP001327459">
    <property type="component" value="Chromosome"/>
</dbReference>
<name>A0ABZ0YX40_9GAMM</name>
<proteinExistence type="predicted"/>
<organism evidence="1 2">
    <name type="scientific">Guyparkeria halophila</name>
    <dbReference type="NCBI Taxonomy" id="47960"/>
    <lineage>
        <taxon>Bacteria</taxon>
        <taxon>Pseudomonadati</taxon>
        <taxon>Pseudomonadota</taxon>
        <taxon>Gammaproteobacteria</taxon>
        <taxon>Chromatiales</taxon>
        <taxon>Thioalkalibacteraceae</taxon>
        <taxon>Guyparkeria</taxon>
    </lineage>
</organism>
<accession>A0ABZ0YX40</accession>
<keyword evidence="2" id="KW-1185">Reference proteome</keyword>
<protein>
    <recommendedName>
        <fullName evidence="3">DUF4178 domain-containing protein</fullName>
    </recommendedName>
</protein>